<dbReference type="PRINTS" id="PR01036">
    <property type="entry name" value="TCRTETB"/>
</dbReference>
<dbReference type="GO" id="GO:0022857">
    <property type="term" value="F:transmembrane transporter activity"/>
    <property type="evidence" value="ECO:0007669"/>
    <property type="project" value="InterPro"/>
</dbReference>
<evidence type="ECO:0000313" key="10">
    <source>
        <dbReference type="EMBL" id="TVZ07481.1"/>
    </source>
</evidence>
<feature type="transmembrane region" description="Helical" evidence="8">
    <location>
        <begin position="108"/>
        <end position="128"/>
    </location>
</feature>
<feature type="transmembrane region" description="Helical" evidence="8">
    <location>
        <begin position="410"/>
        <end position="427"/>
    </location>
</feature>
<dbReference type="Proteomes" id="UP000460272">
    <property type="component" value="Unassembled WGS sequence"/>
</dbReference>
<dbReference type="PROSITE" id="PS50850">
    <property type="entry name" value="MFS"/>
    <property type="match status" value="1"/>
</dbReference>
<dbReference type="Gene3D" id="1.20.1720.10">
    <property type="entry name" value="Multidrug resistance protein D"/>
    <property type="match status" value="1"/>
</dbReference>
<dbReference type="SUPFAM" id="SSF103473">
    <property type="entry name" value="MFS general substrate transporter"/>
    <property type="match status" value="1"/>
</dbReference>
<dbReference type="OrthoDB" id="7375466at2"/>
<feature type="transmembrane region" description="Helical" evidence="8">
    <location>
        <begin position="135"/>
        <end position="156"/>
    </location>
</feature>
<dbReference type="Gene3D" id="1.20.1250.20">
    <property type="entry name" value="MFS general substrate transporter like domains"/>
    <property type="match status" value="1"/>
</dbReference>
<keyword evidence="2" id="KW-0813">Transport</keyword>
<dbReference type="InterPro" id="IPR011701">
    <property type="entry name" value="MFS"/>
</dbReference>
<feature type="transmembrane region" description="Helical" evidence="8">
    <location>
        <begin position="365"/>
        <end position="389"/>
    </location>
</feature>
<feature type="transmembrane region" description="Helical" evidence="8">
    <location>
        <begin position="38"/>
        <end position="63"/>
    </location>
</feature>
<dbReference type="EMBL" id="RPFW01000001">
    <property type="protein sequence ID" value="TVZ07481.1"/>
    <property type="molecule type" value="Genomic_DNA"/>
</dbReference>
<dbReference type="CDD" id="cd17321">
    <property type="entry name" value="MFS_MMR_MDR_like"/>
    <property type="match status" value="1"/>
</dbReference>
<proteinExistence type="predicted"/>
<keyword evidence="11" id="KW-1185">Reference proteome</keyword>
<evidence type="ECO:0000256" key="4">
    <source>
        <dbReference type="ARBA" id="ARBA00022692"/>
    </source>
</evidence>
<dbReference type="InterPro" id="IPR036259">
    <property type="entry name" value="MFS_trans_sf"/>
</dbReference>
<evidence type="ECO:0000256" key="6">
    <source>
        <dbReference type="ARBA" id="ARBA00023136"/>
    </source>
</evidence>
<feature type="compositionally biased region" description="Polar residues" evidence="7">
    <location>
        <begin position="507"/>
        <end position="516"/>
    </location>
</feature>
<feature type="transmembrane region" description="Helical" evidence="8">
    <location>
        <begin position="162"/>
        <end position="184"/>
    </location>
</feature>
<feature type="transmembrane region" description="Helical" evidence="8">
    <location>
        <begin position="205"/>
        <end position="225"/>
    </location>
</feature>
<feature type="domain" description="Major facilitator superfamily (MFS) profile" evidence="9">
    <location>
        <begin position="9"/>
        <end position="471"/>
    </location>
</feature>
<reference evidence="10 11" key="1">
    <citation type="submission" date="2018-11" db="EMBL/GenBank/DDBJ databases">
        <title>Trebonia kvetii gen.nov., sp.nov., a novel acidophilic actinobacterium, and proposal of the new actinobacterial family Treboniaceae fam. nov.</title>
        <authorList>
            <person name="Rapoport D."/>
            <person name="Sagova-Mareckova M."/>
            <person name="Sedlacek I."/>
            <person name="Provaznik J."/>
            <person name="Kralova S."/>
            <person name="Pavlinic D."/>
            <person name="Benes V."/>
            <person name="Kopecky J."/>
        </authorList>
    </citation>
    <scope>NUCLEOTIDE SEQUENCE [LARGE SCALE GENOMIC DNA]</scope>
    <source>
        <strain evidence="10 11">15Tr583</strain>
    </source>
</reference>
<dbReference type="PROSITE" id="PS00216">
    <property type="entry name" value="SUGAR_TRANSPORT_1"/>
    <property type="match status" value="1"/>
</dbReference>
<keyword evidence="5 8" id="KW-1133">Transmembrane helix</keyword>
<keyword evidence="3" id="KW-1003">Cell membrane</keyword>
<feature type="transmembrane region" description="Helical" evidence="8">
    <location>
        <begin position="339"/>
        <end position="359"/>
    </location>
</feature>
<evidence type="ECO:0000313" key="11">
    <source>
        <dbReference type="Proteomes" id="UP000460272"/>
    </source>
</evidence>
<dbReference type="GO" id="GO:0005886">
    <property type="term" value="C:plasma membrane"/>
    <property type="evidence" value="ECO:0007669"/>
    <property type="project" value="UniProtKB-SubCell"/>
</dbReference>
<feature type="transmembrane region" description="Helical" evidence="8">
    <location>
        <begin position="275"/>
        <end position="297"/>
    </location>
</feature>
<dbReference type="InterPro" id="IPR020846">
    <property type="entry name" value="MFS_dom"/>
</dbReference>
<dbReference type="InterPro" id="IPR005829">
    <property type="entry name" value="Sugar_transporter_CS"/>
</dbReference>
<evidence type="ECO:0000256" key="8">
    <source>
        <dbReference type="SAM" id="Phobius"/>
    </source>
</evidence>
<dbReference type="Pfam" id="PF07690">
    <property type="entry name" value="MFS_1"/>
    <property type="match status" value="1"/>
</dbReference>
<dbReference type="AlphaFoldDB" id="A0A6P2CC24"/>
<feature type="region of interest" description="Disordered" evidence="7">
    <location>
        <begin position="486"/>
        <end position="526"/>
    </location>
</feature>
<feature type="transmembrane region" description="Helical" evidence="8">
    <location>
        <begin position="75"/>
        <end position="102"/>
    </location>
</feature>
<evidence type="ECO:0000256" key="2">
    <source>
        <dbReference type="ARBA" id="ARBA00022448"/>
    </source>
</evidence>
<protein>
    <submittedName>
        <fullName evidence="10">DHA2 family efflux MFS transporter permease subunit</fullName>
    </submittedName>
</protein>
<dbReference type="PANTHER" id="PTHR42718:SF42">
    <property type="entry name" value="EXPORT PROTEIN"/>
    <property type="match status" value="1"/>
</dbReference>
<evidence type="ECO:0000256" key="1">
    <source>
        <dbReference type="ARBA" id="ARBA00004651"/>
    </source>
</evidence>
<evidence type="ECO:0000256" key="3">
    <source>
        <dbReference type="ARBA" id="ARBA00022475"/>
    </source>
</evidence>
<evidence type="ECO:0000256" key="7">
    <source>
        <dbReference type="SAM" id="MobiDB-lite"/>
    </source>
</evidence>
<dbReference type="InterPro" id="IPR004638">
    <property type="entry name" value="EmrB-like"/>
</dbReference>
<comment type="subcellular location">
    <subcellularLocation>
        <location evidence="1">Cell membrane</location>
        <topology evidence="1">Multi-pass membrane protein</topology>
    </subcellularLocation>
</comment>
<dbReference type="PANTHER" id="PTHR42718">
    <property type="entry name" value="MAJOR FACILITATOR SUPERFAMILY MULTIDRUG TRANSPORTER MFSC"/>
    <property type="match status" value="1"/>
</dbReference>
<keyword evidence="4 8" id="KW-0812">Transmembrane</keyword>
<feature type="transmembrane region" description="Helical" evidence="8">
    <location>
        <begin position="309"/>
        <end position="327"/>
    </location>
</feature>
<evidence type="ECO:0000259" key="9">
    <source>
        <dbReference type="PROSITE" id="PS50850"/>
    </source>
</evidence>
<keyword evidence="6 8" id="KW-0472">Membrane</keyword>
<comment type="caution">
    <text evidence="10">The sequence shown here is derived from an EMBL/GenBank/DDBJ whole genome shotgun (WGS) entry which is preliminary data.</text>
</comment>
<name>A0A6P2CC24_9ACTN</name>
<dbReference type="NCBIfam" id="TIGR00711">
    <property type="entry name" value="efflux_EmrB"/>
    <property type="match status" value="1"/>
</dbReference>
<sequence length="526" mass="53656">MAGRARWWALTAVSLATLMSYLDNNVVNVALPTIERSLHLSVSGLEWIVSSYLLVLGGLLLVGGRVADVFGRRRMFLIGLTIFTLSSLAAGLAGSAGVLIAARAVQGLGAALVMPASLAIIAATFTNARERTAAIGIWSAVGALGLALGPAIGGLISQHLHWGWIFLINVPLGAVTIAIALPFVSESHGRVAEDGAPAGRVRAMLDIPGLITSAVALFSLTYALIEGGDRGWTSPLIVGSFAVAAVAAAVFLAIESRSAHPMIPLPIFRSAAFSGGLGTMMIWSFGVLGIYFFTSLYLQANLGFSPTKAGMAFVPMALCLAIAATLSPRVTAIIGEHRTVALGMAIMTVGLVLFAQLGAGATFNALLPGFVLFGLGAGLMNVPLANAVLGGAPTAQAGMASALLNASREVAGLLGVTVIGAVLRSSESSSLRSGVSQAQAFIDGYHSGLWLTIGLLAAGVVLSYVTLRPRRTGELTIDEALAGLDDTVPGTASGTAETPLTARASVPAQSPASRNITRGAAPADGR</sequence>
<organism evidence="10 11">
    <name type="scientific">Trebonia kvetii</name>
    <dbReference type="NCBI Taxonomy" id="2480626"/>
    <lineage>
        <taxon>Bacteria</taxon>
        <taxon>Bacillati</taxon>
        <taxon>Actinomycetota</taxon>
        <taxon>Actinomycetes</taxon>
        <taxon>Streptosporangiales</taxon>
        <taxon>Treboniaceae</taxon>
        <taxon>Trebonia</taxon>
    </lineage>
</organism>
<feature type="transmembrane region" description="Helical" evidence="8">
    <location>
        <begin position="231"/>
        <end position="254"/>
    </location>
</feature>
<feature type="transmembrane region" description="Helical" evidence="8">
    <location>
        <begin position="447"/>
        <end position="467"/>
    </location>
</feature>
<evidence type="ECO:0000256" key="5">
    <source>
        <dbReference type="ARBA" id="ARBA00022989"/>
    </source>
</evidence>
<accession>A0A6P2CC24</accession>
<gene>
    <name evidence="10" type="ORF">EAS64_06330</name>
</gene>